<gene>
    <name evidence="1" type="ORF">AVDCRST_MAG56-3255</name>
</gene>
<reference evidence="1" key="1">
    <citation type="submission" date="2020-02" db="EMBL/GenBank/DDBJ databases">
        <authorList>
            <person name="Meier V. D."/>
        </authorList>
    </citation>
    <scope>NUCLEOTIDE SEQUENCE</scope>
    <source>
        <strain evidence="1">AVDCRST_MAG56</strain>
    </source>
</reference>
<name>A0A6J4JD42_9SPHI</name>
<accession>A0A6J4JD42</accession>
<organism evidence="1">
    <name type="scientific">uncultured Cytophagales bacterium</name>
    <dbReference type="NCBI Taxonomy" id="158755"/>
    <lineage>
        <taxon>Bacteria</taxon>
        <taxon>Pseudomonadati</taxon>
        <taxon>Bacteroidota</taxon>
        <taxon>Sphingobacteriia</taxon>
        <taxon>Sphingobacteriales</taxon>
        <taxon>environmental samples</taxon>
    </lineage>
</organism>
<protein>
    <submittedName>
        <fullName evidence="1">Uncharacterized protein</fullName>
    </submittedName>
</protein>
<sequence length="106" mass="12118">MPALPLKEIQALFDKIQNLTVSETGARQLEELAREAIRVLESMEDKGDDLLKIRTKASKRGLEADVLNYLQKYWQTGDKVSRTGRFIQARSQATHLLQQVIHTARK</sequence>
<dbReference type="AlphaFoldDB" id="A0A6J4JD42"/>
<proteinExistence type="predicted"/>
<evidence type="ECO:0000313" key="1">
    <source>
        <dbReference type="EMBL" id="CAA9274216.1"/>
    </source>
</evidence>
<dbReference type="EMBL" id="CADCTQ010000273">
    <property type="protein sequence ID" value="CAA9274216.1"/>
    <property type="molecule type" value="Genomic_DNA"/>
</dbReference>